<evidence type="ECO:0000256" key="5">
    <source>
        <dbReference type="ARBA" id="ARBA00022692"/>
    </source>
</evidence>
<dbReference type="Proteomes" id="UP000287756">
    <property type="component" value="Chromosome"/>
</dbReference>
<feature type="transmembrane region" description="Helical" evidence="8">
    <location>
        <begin position="12"/>
        <end position="33"/>
    </location>
</feature>
<dbReference type="RefSeq" id="WP_128525393.1">
    <property type="nucleotide sequence ID" value="NZ_CP026118.1"/>
</dbReference>
<dbReference type="PANTHER" id="PTHR34975:SF2">
    <property type="entry name" value="SPORE GERMINATION PROTEIN A2"/>
    <property type="match status" value="1"/>
</dbReference>
<organism evidence="9 10">
    <name type="scientific">Halobacillus litoralis</name>
    <dbReference type="NCBI Taxonomy" id="45668"/>
    <lineage>
        <taxon>Bacteria</taxon>
        <taxon>Bacillati</taxon>
        <taxon>Bacillota</taxon>
        <taxon>Bacilli</taxon>
        <taxon>Bacillales</taxon>
        <taxon>Bacillaceae</taxon>
        <taxon>Halobacillus</taxon>
    </lineage>
</organism>
<evidence type="ECO:0000256" key="2">
    <source>
        <dbReference type="ARBA" id="ARBA00007998"/>
    </source>
</evidence>
<dbReference type="PANTHER" id="PTHR34975">
    <property type="entry name" value="SPORE GERMINATION PROTEIN A2"/>
    <property type="match status" value="1"/>
</dbReference>
<feature type="transmembrane region" description="Helical" evidence="8">
    <location>
        <begin position="178"/>
        <end position="204"/>
    </location>
</feature>
<evidence type="ECO:0000313" key="9">
    <source>
        <dbReference type="EMBL" id="QAS53115.1"/>
    </source>
</evidence>
<evidence type="ECO:0000313" key="10">
    <source>
        <dbReference type="Proteomes" id="UP000287756"/>
    </source>
</evidence>
<dbReference type="Gene3D" id="1.20.1740.10">
    <property type="entry name" value="Amino acid/polyamine transporter I"/>
    <property type="match status" value="1"/>
</dbReference>
<feature type="transmembrane region" description="Helical" evidence="8">
    <location>
        <begin position="336"/>
        <end position="357"/>
    </location>
</feature>
<gene>
    <name evidence="9" type="ORF">HLI_13430</name>
</gene>
<keyword evidence="3" id="KW-0813">Transport</keyword>
<dbReference type="GO" id="GO:0016020">
    <property type="term" value="C:membrane"/>
    <property type="evidence" value="ECO:0007669"/>
    <property type="project" value="UniProtKB-SubCell"/>
</dbReference>
<evidence type="ECO:0000256" key="8">
    <source>
        <dbReference type="SAM" id="Phobius"/>
    </source>
</evidence>
<reference evidence="9 10" key="1">
    <citation type="submission" date="2018-01" db="EMBL/GenBank/DDBJ databases">
        <title>The whole genome sequencing and assembly of Halobacillus litoralis ERB031 strain.</title>
        <authorList>
            <person name="Lee S.-J."/>
            <person name="Park M.-K."/>
            <person name="Kim J.-Y."/>
            <person name="Lee Y.-J."/>
            <person name="Yi H."/>
            <person name="Bahn Y.-S."/>
            <person name="Kim J.F."/>
            <person name="Lee D.-W."/>
        </authorList>
    </citation>
    <scope>NUCLEOTIDE SEQUENCE [LARGE SCALE GENOMIC DNA]</scope>
    <source>
        <strain evidence="9 10">ERB 031</strain>
    </source>
</reference>
<dbReference type="GO" id="GO:0009847">
    <property type="term" value="P:spore germination"/>
    <property type="evidence" value="ECO:0007669"/>
    <property type="project" value="InterPro"/>
</dbReference>
<evidence type="ECO:0000256" key="1">
    <source>
        <dbReference type="ARBA" id="ARBA00004141"/>
    </source>
</evidence>
<feature type="transmembrane region" description="Helical" evidence="8">
    <location>
        <begin position="147"/>
        <end position="166"/>
    </location>
</feature>
<feature type="transmembrane region" description="Helical" evidence="8">
    <location>
        <begin position="80"/>
        <end position="100"/>
    </location>
</feature>
<feature type="transmembrane region" description="Helical" evidence="8">
    <location>
        <begin position="216"/>
        <end position="240"/>
    </location>
</feature>
<feature type="transmembrane region" description="Helical" evidence="8">
    <location>
        <begin position="39"/>
        <end position="60"/>
    </location>
</feature>
<keyword evidence="7 8" id="KW-0472">Membrane</keyword>
<dbReference type="OrthoDB" id="2078716at2"/>
<evidence type="ECO:0000256" key="7">
    <source>
        <dbReference type="ARBA" id="ARBA00023136"/>
    </source>
</evidence>
<protein>
    <submittedName>
        <fullName evidence="9">Spore gernimation protein</fullName>
    </submittedName>
</protein>
<evidence type="ECO:0000256" key="3">
    <source>
        <dbReference type="ARBA" id="ARBA00022448"/>
    </source>
</evidence>
<dbReference type="AlphaFoldDB" id="A0A410MEM9"/>
<keyword evidence="5 8" id="KW-0812">Transmembrane</keyword>
<proteinExistence type="inferred from homology"/>
<sequence length="376" mass="41625">MDNQTISPRQFMFLVILFIVGSSILIVPTPLAAGAKNDAWIAISLSVAVGVLLVFFYNQIAKLMKGQTLVQATISVFGNWFGRVILFFYLSFLYVLASLVLRNIGDFMTTLIIPETPLQFTHILFLLVVIWGAYLGIEAIGRSAEMFMPWVVLLLIFFTISLSPQIKMENLQPIFGNGITPVLSTSMVVIGTPLLELVTFLMIIPYVKEEKTTRKAWLLGTFIGGAILTLITLLCILILGSDLTALNTYPSYKVAQKINIAGFLEGVEIFVAIIWMLTIFFKLTILFYSSTVGIAQFLTMDDHRPLLLPLGMGVIVLSIIAYPDVAYFESFVGETWFSYALTHGLLIPGIVGIALLIKSSREKKKNKSQTPSPSNS</sequence>
<dbReference type="NCBIfam" id="TIGR00912">
    <property type="entry name" value="2A0309"/>
    <property type="match status" value="1"/>
</dbReference>
<feature type="transmembrane region" description="Helical" evidence="8">
    <location>
        <begin position="306"/>
        <end position="324"/>
    </location>
</feature>
<dbReference type="EMBL" id="CP026118">
    <property type="protein sequence ID" value="QAS53115.1"/>
    <property type="molecule type" value="Genomic_DNA"/>
</dbReference>
<dbReference type="KEGG" id="hli:HLI_13430"/>
<dbReference type="Pfam" id="PF03845">
    <property type="entry name" value="Spore_permease"/>
    <property type="match status" value="1"/>
</dbReference>
<evidence type="ECO:0000256" key="4">
    <source>
        <dbReference type="ARBA" id="ARBA00022544"/>
    </source>
</evidence>
<dbReference type="InterPro" id="IPR004761">
    <property type="entry name" value="Spore_GerAB"/>
</dbReference>
<evidence type="ECO:0000256" key="6">
    <source>
        <dbReference type="ARBA" id="ARBA00022989"/>
    </source>
</evidence>
<feature type="transmembrane region" description="Helical" evidence="8">
    <location>
        <begin position="260"/>
        <end position="285"/>
    </location>
</feature>
<feature type="transmembrane region" description="Helical" evidence="8">
    <location>
        <begin position="120"/>
        <end position="140"/>
    </location>
</feature>
<keyword evidence="6 8" id="KW-1133">Transmembrane helix</keyword>
<comment type="similarity">
    <text evidence="2">Belongs to the amino acid-polyamine-organocation (APC) superfamily. Spore germination protein (SGP) (TC 2.A.3.9) family.</text>
</comment>
<keyword evidence="4" id="KW-0309">Germination</keyword>
<accession>A0A410MEM9</accession>
<name>A0A410MEM9_9BACI</name>
<comment type="subcellular location">
    <subcellularLocation>
        <location evidence="1">Membrane</location>
        <topology evidence="1">Multi-pass membrane protein</topology>
    </subcellularLocation>
</comment>